<dbReference type="Proteomes" id="UP001233999">
    <property type="component" value="Unassembled WGS sequence"/>
</dbReference>
<dbReference type="Gene3D" id="1.10.510.10">
    <property type="entry name" value="Transferase(Phosphotransferase) domain 1"/>
    <property type="match status" value="1"/>
</dbReference>
<keyword evidence="7 13" id="KW-0547">Nucleotide-binding</keyword>
<protein>
    <recommendedName>
        <fullName evidence="2">non-specific serine/threonine protein kinase</fullName>
        <ecNumber evidence="2">2.7.11.1</ecNumber>
    </recommendedName>
</protein>
<dbReference type="Gene3D" id="3.30.200.20">
    <property type="entry name" value="Phosphorylase Kinase, domain 1"/>
    <property type="match status" value="1"/>
</dbReference>
<dbReference type="GO" id="GO:0042594">
    <property type="term" value="P:response to starvation"/>
    <property type="evidence" value="ECO:0007669"/>
    <property type="project" value="TreeGrafter"/>
</dbReference>
<accession>A0AAD8AMM4</accession>
<sequence>MSMPQIKDYTLVERLGSGTYATVYKGFRKNGPREVVAVKCVEKKQLSGAAIDNIITEITLLKLLKHEYIVEMKDFQWDDRFIYIIMEYCEHGDLSCFIKKRRKLPESNLLLTSKPNLILKLAGIFTFSYFKIYNDHIVLLGSNAILKYYYYFGFAQYLSPEDQNSSMRGSPLYMAPEILLKHKYDARVDLWSVGVIMYECLFGRAPYSSNNFKELAEKIKSQMPIQVPPGSHITSACRDLLMRLLQHDPEKRIDYEAFFQHNFLDLEHVPSAESYQKAVDLVCSAVKHDSEKSYEEAFNLYCESLLYFIPLVNAERDSKKKAVMEGKVNEYIRRAEDLKKMLYSEENGGIEEKLKTQLDIRKSNFTELCNLSNRTPEMATALEIGSTAELYVGEGHYQRALEKFQSCLGVLIPLLSSEPKGRRRELLHSQIELWMQEAESTKALMCMVDMKEANLPENKEPCRLQ</sequence>
<dbReference type="SMART" id="SM00220">
    <property type="entry name" value="S_TKc"/>
    <property type="match status" value="1"/>
</dbReference>
<comment type="subcellular location">
    <subcellularLocation>
        <location evidence="1">Cytoplasm</location>
    </subcellularLocation>
</comment>
<evidence type="ECO:0000259" key="14">
    <source>
        <dbReference type="PROSITE" id="PS50011"/>
    </source>
</evidence>
<evidence type="ECO:0000256" key="10">
    <source>
        <dbReference type="ARBA" id="ARBA00023006"/>
    </source>
</evidence>
<dbReference type="EC" id="2.7.11.1" evidence="2"/>
<evidence type="ECO:0000256" key="11">
    <source>
        <dbReference type="ARBA" id="ARBA00047899"/>
    </source>
</evidence>
<dbReference type="InterPro" id="IPR007330">
    <property type="entry name" value="MIT_dom"/>
</dbReference>
<dbReference type="PANTHER" id="PTHR24348">
    <property type="entry name" value="SERINE/THREONINE-PROTEIN KINASE UNC-51-RELATED"/>
    <property type="match status" value="1"/>
</dbReference>
<reference evidence="15" key="2">
    <citation type="submission" date="2023-05" db="EMBL/GenBank/DDBJ databases">
        <authorList>
            <person name="Fouks B."/>
        </authorList>
    </citation>
    <scope>NUCLEOTIDE SEQUENCE</scope>
    <source>
        <strain evidence="15">Stay&amp;Tobe</strain>
        <tissue evidence="15">Testes</tissue>
    </source>
</reference>
<dbReference type="GO" id="GO:0000045">
    <property type="term" value="P:autophagosome assembly"/>
    <property type="evidence" value="ECO:0007669"/>
    <property type="project" value="TreeGrafter"/>
</dbReference>
<organism evidence="15 16">
    <name type="scientific">Diploptera punctata</name>
    <name type="common">Pacific beetle cockroach</name>
    <dbReference type="NCBI Taxonomy" id="6984"/>
    <lineage>
        <taxon>Eukaryota</taxon>
        <taxon>Metazoa</taxon>
        <taxon>Ecdysozoa</taxon>
        <taxon>Arthropoda</taxon>
        <taxon>Hexapoda</taxon>
        <taxon>Insecta</taxon>
        <taxon>Pterygota</taxon>
        <taxon>Neoptera</taxon>
        <taxon>Polyneoptera</taxon>
        <taxon>Dictyoptera</taxon>
        <taxon>Blattodea</taxon>
        <taxon>Blaberoidea</taxon>
        <taxon>Blaberidae</taxon>
        <taxon>Diplopterinae</taxon>
        <taxon>Diploptera</taxon>
    </lineage>
</organism>
<keyword evidence="4" id="KW-0723">Serine/threonine-protein kinase</keyword>
<feature type="domain" description="Protein kinase" evidence="14">
    <location>
        <begin position="9"/>
        <end position="264"/>
    </location>
</feature>
<dbReference type="GO" id="GO:0004674">
    <property type="term" value="F:protein serine/threonine kinase activity"/>
    <property type="evidence" value="ECO:0007669"/>
    <property type="project" value="UniProtKB-KW"/>
</dbReference>
<comment type="catalytic activity">
    <reaction evidence="11">
        <text>L-threonyl-[protein] + ATP = O-phospho-L-threonyl-[protein] + ADP + H(+)</text>
        <dbReference type="Rhea" id="RHEA:46608"/>
        <dbReference type="Rhea" id="RHEA-COMP:11060"/>
        <dbReference type="Rhea" id="RHEA-COMP:11605"/>
        <dbReference type="ChEBI" id="CHEBI:15378"/>
        <dbReference type="ChEBI" id="CHEBI:30013"/>
        <dbReference type="ChEBI" id="CHEBI:30616"/>
        <dbReference type="ChEBI" id="CHEBI:61977"/>
        <dbReference type="ChEBI" id="CHEBI:456216"/>
        <dbReference type="EC" id="2.7.11.1"/>
    </reaction>
</comment>
<comment type="catalytic activity">
    <reaction evidence="12">
        <text>L-seryl-[protein] + ATP = O-phospho-L-seryl-[protein] + ADP + H(+)</text>
        <dbReference type="Rhea" id="RHEA:17989"/>
        <dbReference type="Rhea" id="RHEA-COMP:9863"/>
        <dbReference type="Rhea" id="RHEA-COMP:11604"/>
        <dbReference type="ChEBI" id="CHEBI:15378"/>
        <dbReference type="ChEBI" id="CHEBI:29999"/>
        <dbReference type="ChEBI" id="CHEBI:30616"/>
        <dbReference type="ChEBI" id="CHEBI:83421"/>
        <dbReference type="ChEBI" id="CHEBI:456216"/>
        <dbReference type="EC" id="2.7.11.1"/>
    </reaction>
</comment>
<name>A0AAD8AMM4_DIPPU</name>
<dbReference type="PANTHER" id="PTHR24348:SF65">
    <property type="entry name" value="SERINE_THREONINE-PROTEIN KINASE ULK3"/>
    <property type="match status" value="1"/>
</dbReference>
<evidence type="ECO:0000256" key="7">
    <source>
        <dbReference type="ARBA" id="ARBA00022741"/>
    </source>
</evidence>
<keyword evidence="3" id="KW-0963">Cytoplasm</keyword>
<dbReference type="EMBL" id="JASPKZ010000013">
    <property type="protein sequence ID" value="KAJ9601515.1"/>
    <property type="molecule type" value="Genomic_DNA"/>
</dbReference>
<evidence type="ECO:0000256" key="8">
    <source>
        <dbReference type="ARBA" id="ARBA00022777"/>
    </source>
</evidence>
<evidence type="ECO:0000256" key="1">
    <source>
        <dbReference type="ARBA" id="ARBA00004496"/>
    </source>
</evidence>
<dbReference type="PROSITE" id="PS50011">
    <property type="entry name" value="PROTEIN_KINASE_DOM"/>
    <property type="match status" value="1"/>
</dbReference>
<dbReference type="GO" id="GO:0005829">
    <property type="term" value="C:cytosol"/>
    <property type="evidence" value="ECO:0007669"/>
    <property type="project" value="TreeGrafter"/>
</dbReference>
<dbReference type="Gene3D" id="1.20.58.80">
    <property type="entry name" value="Phosphotransferase system, lactose/cellobiose-type IIA subunit"/>
    <property type="match status" value="2"/>
</dbReference>
<dbReference type="Pfam" id="PF04212">
    <property type="entry name" value="MIT"/>
    <property type="match status" value="2"/>
</dbReference>
<dbReference type="InterPro" id="IPR000719">
    <property type="entry name" value="Prot_kinase_dom"/>
</dbReference>
<keyword evidence="6" id="KW-0677">Repeat</keyword>
<dbReference type="GO" id="GO:0000422">
    <property type="term" value="P:autophagy of mitochondrion"/>
    <property type="evidence" value="ECO:0007669"/>
    <property type="project" value="TreeGrafter"/>
</dbReference>
<dbReference type="FunFam" id="3.30.200.20:FF:000042">
    <property type="entry name" value="Aurora kinase A"/>
    <property type="match status" value="1"/>
</dbReference>
<gene>
    <name evidence="15" type="ORF">L9F63_000354</name>
</gene>
<keyword evidence="8" id="KW-0418">Kinase</keyword>
<dbReference type="InterPro" id="IPR011009">
    <property type="entry name" value="Kinase-like_dom_sf"/>
</dbReference>
<dbReference type="GO" id="GO:0034727">
    <property type="term" value="P:piecemeal microautophagy of the nucleus"/>
    <property type="evidence" value="ECO:0007669"/>
    <property type="project" value="TreeGrafter"/>
</dbReference>
<dbReference type="PROSITE" id="PS00107">
    <property type="entry name" value="PROTEIN_KINASE_ATP"/>
    <property type="match status" value="1"/>
</dbReference>
<evidence type="ECO:0000256" key="9">
    <source>
        <dbReference type="ARBA" id="ARBA00022840"/>
    </source>
</evidence>
<comment type="caution">
    <text evidence="15">The sequence shown here is derived from an EMBL/GenBank/DDBJ whole genome shotgun (WGS) entry which is preliminary data.</text>
</comment>
<proteinExistence type="predicted"/>
<evidence type="ECO:0000256" key="13">
    <source>
        <dbReference type="PROSITE-ProRule" id="PRU10141"/>
    </source>
</evidence>
<evidence type="ECO:0000256" key="12">
    <source>
        <dbReference type="ARBA" id="ARBA00048679"/>
    </source>
</evidence>
<dbReference type="InterPro" id="IPR045269">
    <property type="entry name" value="Atg1-like"/>
</dbReference>
<dbReference type="Pfam" id="PF00069">
    <property type="entry name" value="Pkinase"/>
    <property type="match status" value="1"/>
</dbReference>
<feature type="binding site" evidence="13">
    <location>
        <position position="39"/>
    </location>
    <ligand>
        <name>ATP</name>
        <dbReference type="ChEBI" id="CHEBI:30616"/>
    </ligand>
</feature>
<evidence type="ECO:0000313" key="16">
    <source>
        <dbReference type="Proteomes" id="UP001233999"/>
    </source>
</evidence>
<evidence type="ECO:0000256" key="4">
    <source>
        <dbReference type="ARBA" id="ARBA00022527"/>
    </source>
</evidence>
<dbReference type="InterPro" id="IPR017441">
    <property type="entry name" value="Protein_kinase_ATP_BS"/>
</dbReference>
<evidence type="ECO:0000256" key="6">
    <source>
        <dbReference type="ARBA" id="ARBA00022737"/>
    </source>
</evidence>
<dbReference type="SMART" id="SM00745">
    <property type="entry name" value="MIT"/>
    <property type="match status" value="1"/>
</dbReference>
<dbReference type="GO" id="GO:0010506">
    <property type="term" value="P:regulation of autophagy"/>
    <property type="evidence" value="ECO:0007669"/>
    <property type="project" value="InterPro"/>
</dbReference>
<dbReference type="GO" id="GO:0005776">
    <property type="term" value="C:autophagosome"/>
    <property type="evidence" value="ECO:0007669"/>
    <property type="project" value="TreeGrafter"/>
</dbReference>
<keyword evidence="9 13" id="KW-0067">ATP-binding</keyword>
<dbReference type="InterPro" id="IPR036181">
    <property type="entry name" value="MIT_dom_sf"/>
</dbReference>
<dbReference type="SUPFAM" id="SSF116846">
    <property type="entry name" value="MIT domain"/>
    <property type="match status" value="2"/>
</dbReference>
<dbReference type="SUPFAM" id="SSF56112">
    <property type="entry name" value="Protein kinase-like (PK-like)"/>
    <property type="match status" value="1"/>
</dbReference>
<keyword evidence="16" id="KW-1185">Reference proteome</keyword>
<evidence type="ECO:0000313" key="15">
    <source>
        <dbReference type="EMBL" id="KAJ9601515.1"/>
    </source>
</evidence>
<evidence type="ECO:0000256" key="5">
    <source>
        <dbReference type="ARBA" id="ARBA00022679"/>
    </source>
</evidence>
<reference evidence="15" key="1">
    <citation type="journal article" date="2023" name="IScience">
        <title>Live-bearing cockroach genome reveals convergent evolutionary mechanisms linked to viviparity in insects and beyond.</title>
        <authorList>
            <person name="Fouks B."/>
            <person name="Harrison M.C."/>
            <person name="Mikhailova A.A."/>
            <person name="Marchal E."/>
            <person name="English S."/>
            <person name="Carruthers M."/>
            <person name="Jennings E.C."/>
            <person name="Chiamaka E.L."/>
            <person name="Frigard R.A."/>
            <person name="Pippel M."/>
            <person name="Attardo G.M."/>
            <person name="Benoit J.B."/>
            <person name="Bornberg-Bauer E."/>
            <person name="Tobe S.S."/>
        </authorList>
    </citation>
    <scope>NUCLEOTIDE SEQUENCE</scope>
    <source>
        <strain evidence="15">Stay&amp;Tobe</strain>
    </source>
</reference>
<keyword evidence="5" id="KW-0808">Transferase</keyword>
<dbReference type="GO" id="GO:0034045">
    <property type="term" value="C:phagophore assembly site membrane"/>
    <property type="evidence" value="ECO:0007669"/>
    <property type="project" value="TreeGrafter"/>
</dbReference>
<evidence type="ECO:0000256" key="2">
    <source>
        <dbReference type="ARBA" id="ARBA00012513"/>
    </source>
</evidence>
<keyword evidence="10" id="KW-0072">Autophagy</keyword>
<evidence type="ECO:0000256" key="3">
    <source>
        <dbReference type="ARBA" id="ARBA00022490"/>
    </source>
</evidence>
<dbReference type="AlphaFoldDB" id="A0AAD8AMM4"/>
<dbReference type="GO" id="GO:0005524">
    <property type="term" value="F:ATP binding"/>
    <property type="evidence" value="ECO:0007669"/>
    <property type="project" value="UniProtKB-UniRule"/>
</dbReference>
<dbReference type="GO" id="GO:0061709">
    <property type="term" value="P:reticulophagy"/>
    <property type="evidence" value="ECO:0007669"/>
    <property type="project" value="TreeGrafter"/>
</dbReference>